<evidence type="ECO:0000313" key="2">
    <source>
        <dbReference type="EMBL" id="SMD38406.1"/>
    </source>
</evidence>
<dbReference type="PROSITE" id="PS50093">
    <property type="entry name" value="PKD"/>
    <property type="match status" value="2"/>
</dbReference>
<dbReference type="PANTHER" id="PTHR36842:SF1">
    <property type="entry name" value="PROTEIN TOLB"/>
    <property type="match status" value="1"/>
</dbReference>
<dbReference type="Pfam" id="PF13585">
    <property type="entry name" value="CHU_C"/>
    <property type="match status" value="1"/>
</dbReference>
<feature type="domain" description="PKD" evidence="1">
    <location>
        <begin position="436"/>
        <end position="471"/>
    </location>
</feature>
<dbReference type="Pfam" id="PF18911">
    <property type="entry name" value="PKD_4"/>
    <property type="match status" value="2"/>
</dbReference>
<dbReference type="InterPro" id="IPR026341">
    <property type="entry name" value="T9SS_type_B"/>
</dbReference>
<reference evidence="2 3" key="1">
    <citation type="submission" date="2017-04" db="EMBL/GenBank/DDBJ databases">
        <authorList>
            <person name="Afonso C.L."/>
            <person name="Miller P.J."/>
            <person name="Scott M.A."/>
            <person name="Spackman E."/>
            <person name="Goraichik I."/>
            <person name="Dimitrov K.M."/>
            <person name="Suarez D.L."/>
            <person name="Swayne D.E."/>
        </authorList>
    </citation>
    <scope>NUCLEOTIDE SEQUENCE [LARGE SCALE GENOMIC DNA]</scope>
    <source>
        <strain evidence="2 3">DSM 26133</strain>
    </source>
</reference>
<gene>
    <name evidence="2" type="ORF">SAMN04488029_3789</name>
</gene>
<protein>
    <submittedName>
        <fullName evidence="2">Gliding motility-associated C-terminal domain-containing protein</fullName>
    </submittedName>
</protein>
<dbReference type="SUPFAM" id="SSF49299">
    <property type="entry name" value="PKD domain"/>
    <property type="match status" value="2"/>
</dbReference>
<dbReference type="InterPro" id="IPR000601">
    <property type="entry name" value="PKD_dom"/>
</dbReference>
<proteinExistence type="predicted"/>
<name>A0A1W2GQ76_REIFA</name>
<dbReference type="CDD" id="cd00146">
    <property type="entry name" value="PKD"/>
    <property type="match status" value="2"/>
</dbReference>
<evidence type="ECO:0000259" key="1">
    <source>
        <dbReference type="PROSITE" id="PS50093"/>
    </source>
</evidence>
<sequence>MRTLTEMMNVIIRKSLPIWLFLFAFISFSVSLQAQNYSEYNWLFGNSTNTITFNKSDARAQLDTLQFTPFGTGGGAVITDPVTGNLLFYTDGENVYDSNHDLVPNGTGLGGDASINRAASVVPMPYLDGEYYIFTNPGSTGPEILYSVLDKALVGNATGGVPPLGDVDAGRKNLTTGLTNPSEAMIVIQQDIDNYWVVTNDRTTFDYQVLEINNGVLNPVIQIFDLNDVTAPDFEAASFAYDPINSVLAVAPRDASRNVTLLDFDLATGVLTLNSVILNTGNVDSSTEAVYDIEWSSNGENLYISRHGGTGTVANLYQYNINDALSTVNSILFQPVFRSYGVQRGPDNNIYHLYQQTSTDAIEIGVILEADSIFHADSTFFNVGYDSLAFTPSGIDATQFPHFSAPHFEAFDTVGFAYMDTCALLSTKFFSNVEPPAQSYLWDFGDGTQSNSINPVYTYQAAGAYPVTLTVELNGVIENFVQTVNVVDNDLQIDLGMDTVRCVGEIFTYDAGDGGASYFWNTGEFTQSINVDTTGLFSVAVVSAATGCVNYDYVQVTTYEDTNIFRNQWYFGENAGIDFNPPATSAITDANLMSSAQGASSVSDLNGDLLFYTNGETIWNKNHRVMDNGDDIGGDPNSSQGVMIVPLPNDSSIYYVFTSDPVYGDFTYDMKYAVVDMRKDTAQGEVIVKDVSLFTNSTERLTAFGLGQGITWLVTHEYGNNQFRSYPLTQFGIGAPVTSSAGSVMRFDEEKTGRAQMKYAAGGGVIALAFQDTNENYVELFNVADSTGQITGLAKIDIDEPAPSLIYGVEFSSSMQRLYISTNGTNGSNLLQYDLDSLYAPTAKADIEATKFILGSDAALQYGALQTGTDGVIYLAVDGQTSVGTINSPNADDASASFNDGGFDLMGRTSRLGLPNFVQELPLSAQNPGIAYSNPCLGQETIFDGTGTSIIDEFFWSFDDGTSAAVEDTTHIYNLSGTYNVSLTVTNRCGLDTIFVEPVDIFPIPAVPTLQDAVAICNGPVTLEAWPVDTAAFSYTWSTGETTRTITVDTPSLVSVFITNTEGCQSDPRESFVDDTRPVVDLGADQIICEDVGFTDLDALNPGSTYSWLLNGVSNGNTLRTQAVDTSVPGVYVYEVSVEDIFNCVITDDVTLTIENLPQYSALGGTTSGCSADDGAITIDITESGSFNYTVSGPSNIITTATTGPATILTASSLSPGGYSVLLTNTLTGCSLSSAATVQDGGSTFAIDNVTPTPDCPGDGILSFDLSGPAPANVNYELYDEFGNLVVSAGASPSPSSFLINNLDSGTYSIVIVEQVSGNECVQTLDNIVLDGSPLAEYDTTPQNICGTEGEISIFPTTIDPGITYTWSGPGVVGSSLGETITVSAGGNYSVTSTGVGYCEVTEIVNVVQSAAPEVEIETEGEDCEGSLILFANVTNGLVGNGGYQWDNGANGSRRGINSSGTYDVLVLDQGTGCTGAASVDVNVFSELTVFAAATPNCDDNEEVFLTAYSNISEDVTFTWTGPSGVLGDQSAEISIGESGTYSVLVTSDVSSCEADASLSVLVVPITEDQLLMEEREIICSEDTDPANNSVDLDPGSFSTYEWTIVNDDQILSTDPIFTVSEGGIYEVTLSNGFTCIRDVVEVLDDCLPKVYAPNAFTPQTSPGINDEFFVYPNDYVSNFEIKIFSRWGEMVFQSNDIGFRWDGTYRGKLLKIDSYIYVMRFRSSLMPELGEIEQRGGVALLR</sequence>
<dbReference type="InterPro" id="IPR035986">
    <property type="entry name" value="PKD_dom_sf"/>
</dbReference>
<dbReference type="Gene3D" id="2.60.40.10">
    <property type="entry name" value="Immunoglobulins"/>
    <property type="match status" value="3"/>
</dbReference>
<dbReference type="InterPro" id="IPR022409">
    <property type="entry name" value="PKD/Chitinase_dom"/>
</dbReference>
<dbReference type="NCBIfam" id="TIGR04131">
    <property type="entry name" value="Bac_Flav_CTERM"/>
    <property type="match status" value="1"/>
</dbReference>
<keyword evidence="3" id="KW-1185">Reference proteome</keyword>
<organism evidence="2 3">
    <name type="scientific">Reichenbachiella faecimaris</name>
    <dbReference type="NCBI Taxonomy" id="692418"/>
    <lineage>
        <taxon>Bacteria</taxon>
        <taxon>Pseudomonadati</taxon>
        <taxon>Bacteroidota</taxon>
        <taxon>Cytophagia</taxon>
        <taxon>Cytophagales</taxon>
        <taxon>Reichenbachiellaceae</taxon>
        <taxon>Reichenbachiella</taxon>
    </lineage>
</organism>
<evidence type="ECO:0000313" key="3">
    <source>
        <dbReference type="Proteomes" id="UP000192472"/>
    </source>
</evidence>
<dbReference type="EMBL" id="FWYF01000004">
    <property type="protein sequence ID" value="SMD38406.1"/>
    <property type="molecule type" value="Genomic_DNA"/>
</dbReference>
<dbReference type="Proteomes" id="UP000192472">
    <property type="component" value="Unassembled WGS sequence"/>
</dbReference>
<dbReference type="InterPro" id="IPR013783">
    <property type="entry name" value="Ig-like_fold"/>
</dbReference>
<dbReference type="PANTHER" id="PTHR36842">
    <property type="entry name" value="PROTEIN TOLB HOMOLOG"/>
    <property type="match status" value="1"/>
</dbReference>
<accession>A0A1W2GQ76</accession>
<dbReference type="SMART" id="SM00089">
    <property type="entry name" value="PKD"/>
    <property type="match status" value="2"/>
</dbReference>
<feature type="domain" description="PKD" evidence="1">
    <location>
        <begin position="954"/>
        <end position="990"/>
    </location>
</feature>
<dbReference type="STRING" id="692418.SAMN04488029_3789"/>